<evidence type="ECO:0000313" key="2">
    <source>
        <dbReference type="EMBL" id="KAF1985630.1"/>
    </source>
</evidence>
<evidence type="ECO:0000256" key="1">
    <source>
        <dbReference type="SAM" id="MobiDB-lite"/>
    </source>
</evidence>
<feature type="compositionally biased region" description="Basic and acidic residues" evidence="1">
    <location>
        <begin position="251"/>
        <end position="312"/>
    </location>
</feature>
<dbReference type="AlphaFoldDB" id="A0A6G1GXY3"/>
<reference evidence="2" key="1">
    <citation type="journal article" date="2020" name="Stud. Mycol.">
        <title>101 Dothideomycetes genomes: a test case for predicting lifestyles and emergence of pathogens.</title>
        <authorList>
            <person name="Haridas S."/>
            <person name="Albert R."/>
            <person name="Binder M."/>
            <person name="Bloem J."/>
            <person name="Labutti K."/>
            <person name="Salamov A."/>
            <person name="Andreopoulos B."/>
            <person name="Baker S."/>
            <person name="Barry K."/>
            <person name="Bills G."/>
            <person name="Bluhm B."/>
            <person name="Cannon C."/>
            <person name="Castanera R."/>
            <person name="Culley D."/>
            <person name="Daum C."/>
            <person name="Ezra D."/>
            <person name="Gonzalez J."/>
            <person name="Henrissat B."/>
            <person name="Kuo A."/>
            <person name="Liang C."/>
            <person name="Lipzen A."/>
            <person name="Lutzoni F."/>
            <person name="Magnuson J."/>
            <person name="Mondo S."/>
            <person name="Nolan M."/>
            <person name="Ohm R."/>
            <person name="Pangilinan J."/>
            <person name="Park H.-J."/>
            <person name="Ramirez L."/>
            <person name="Alfaro M."/>
            <person name="Sun H."/>
            <person name="Tritt A."/>
            <person name="Yoshinaga Y."/>
            <person name="Zwiers L.-H."/>
            <person name="Turgeon B."/>
            <person name="Goodwin S."/>
            <person name="Spatafora J."/>
            <person name="Crous P."/>
            <person name="Grigoriev I."/>
        </authorList>
    </citation>
    <scope>NUCLEOTIDE SEQUENCE</scope>
    <source>
        <strain evidence="2">CBS 113979</strain>
    </source>
</reference>
<keyword evidence="3" id="KW-1185">Reference proteome</keyword>
<dbReference type="Proteomes" id="UP000800041">
    <property type="component" value="Unassembled WGS sequence"/>
</dbReference>
<name>A0A6G1GXY3_9PEZI</name>
<evidence type="ECO:0000313" key="3">
    <source>
        <dbReference type="Proteomes" id="UP000800041"/>
    </source>
</evidence>
<sequence length="312" mass="35875">MHVVDKILPQEDLKIDRAVCLALGSPFTILGDGGEKHDKRDEEGIDFYPKAPNILSQLAAFTYWIELLKIKFDLKEIIFQELSWAPVEKFLLEHLLGYKVVYDPAAQPYRAAIGRASGENAYTSPTRRLLSIITLKACIFNTAMNSTKIVHKESEEMMTWFRDAAIEEQIARWTTRPFFKVRKSQRLFPMDRVAQSKLVRGNQWCTWMWAFWRPDGYENPYPVGLLHDDLPYCPCFECQVDLDAMNPPTPKDTKPDDPKPDDPKPDDPKPKDPKPKDTKPDDPKPKDQKPEDANPKDPKPEGPKPKDKKPDD</sequence>
<dbReference type="EMBL" id="ML977161">
    <property type="protein sequence ID" value="KAF1985630.1"/>
    <property type="molecule type" value="Genomic_DNA"/>
</dbReference>
<gene>
    <name evidence="2" type="ORF">K402DRAFT_405093</name>
</gene>
<proteinExistence type="predicted"/>
<protein>
    <submittedName>
        <fullName evidence="2">Uncharacterized protein</fullName>
    </submittedName>
</protein>
<accession>A0A6G1GXY3</accession>
<feature type="region of interest" description="Disordered" evidence="1">
    <location>
        <begin position="244"/>
        <end position="312"/>
    </location>
</feature>
<organism evidence="2 3">
    <name type="scientific">Aulographum hederae CBS 113979</name>
    <dbReference type="NCBI Taxonomy" id="1176131"/>
    <lineage>
        <taxon>Eukaryota</taxon>
        <taxon>Fungi</taxon>
        <taxon>Dikarya</taxon>
        <taxon>Ascomycota</taxon>
        <taxon>Pezizomycotina</taxon>
        <taxon>Dothideomycetes</taxon>
        <taxon>Pleosporomycetidae</taxon>
        <taxon>Aulographales</taxon>
        <taxon>Aulographaceae</taxon>
    </lineage>
</organism>